<dbReference type="PROSITE" id="PS50817">
    <property type="entry name" value="INTEIN_N_TER"/>
    <property type="match status" value="1"/>
</dbReference>
<dbReference type="RefSeq" id="WP_213888914.1">
    <property type="nucleotide sequence ID" value="NZ_JAGFNU010000005.1"/>
</dbReference>
<dbReference type="InterPro" id="IPR006141">
    <property type="entry name" value="Intein_N"/>
</dbReference>
<organism evidence="2 3">
    <name type="scientific">Pseudohalocynthiibacter aestuariivivens</name>
    <dbReference type="NCBI Taxonomy" id="1591409"/>
    <lineage>
        <taxon>Bacteria</taxon>
        <taxon>Pseudomonadati</taxon>
        <taxon>Pseudomonadota</taxon>
        <taxon>Alphaproteobacteria</taxon>
        <taxon>Rhodobacterales</taxon>
        <taxon>Paracoccaceae</taxon>
        <taxon>Pseudohalocynthiibacter</taxon>
    </lineage>
</organism>
<protein>
    <submittedName>
        <fullName evidence="2">Hint domain-containing protein</fullName>
    </submittedName>
</protein>
<dbReference type="SUPFAM" id="SSF51294">
    <property type="entry name" value="Hedgehog/intein (Hint) domain"/>
    <property type="match status" value="1"/>
</dbReference>
<dbReference type="EMBL" id="JBHMEA010000016">
    <property type="protein sequence ID" value="MFB9231283.1"/>
    <property type="molecule type" value="Genomic_DNA"/>
</dbReference>
<gene>
    <name evidence="2" type="ORF">ACFFUT_05730</name>
</gene>
<dbReference type="Pfam" id="PF13403">
    <property type="entry name" value="Hint_2"/>
    <property type="match status" value="1"/>
</dbReference>
<dbReference type="Proteomes" id="UP001589683">
    <property type="component" value="Unassembled WGS sequence"/>
</dbReference>
<reference evidence="2 3" key="1">
    <citation type="submission" date="2024-09" db="EMBL/GenBank/DDBJ databases">
        <authorList>
            <person name="Sun Q."/>
            <person name="Mori K."/>
        </authorList>
    </citation>
    <scope>NUCLEOTIDE SEQUENCE [LARGE SCALE GENOMIC DNA]</scope>
    <source>
        <strain evidence="2 3">CECT 8726</strain>
    </source>
</reference>
<evidence type="ECO:0000313" key="3">
    <source>
        <dbReference type="Proteomes" id="UP001589683"/>
    </source>
</evidence>
<sequence length="354" mass="39589">MMTGFQGTFVISWQQTEVDGQKATTTDELTIGATWRWSGRPVRVDGSSDVLCLGMANGEADLRKRAARVVRRLVGVALEPTQNINSIDIDDPLFESSFVVTDGRRVFTVTIIDVTKDTPPLLMMLDELPPTDTDLWIVHRIMSDHTVNLDERSKDGVICFTPGTWLRTPDGPRLIEDLAEGDRVCTKDSGDQEICWIGQRRMSGARLHALPHLRPIRIRAGALLGGEPDQDLIVSPDHRILIKGNEAQILFNTPEVLVAAKDLLNDRTILIDHNAREITYIHLLLDSHEIVWANGVETESFHPANTSLSSVEEEQRARMLHRFPDIADDPNNYGGFARRNLSDSEAAILRYKVA</sequence>
<dbReference type="InterPro" id="IPR028992">
    <property type="entry name" value="Hedgehog/Intein_dom"/>
</dbReference>
<evidence type="ECO:0000259" key="1">
    <source>
        <dbReference type="Pfam" id="PF13403"/>
    </source>
</evidence>
<evidence type="ECO:0000313" key="2">
    <source>
        <dbReference type="EMBL" id="MFB9231283.1"/>
    </source>
</evidence>
<proteinExistence type="predicted"/>
<dbReference type="InterPro" id="IPR036844">
    <property type="entry name" value="Hint_dom_sf"/>
</dbReference>
<dbReference type="Gene3D" id="2.170.16.10">
    <property type="entry name" value="Hedgehog/Intein (Hint) domain"/>
    <property type="match status" value="1"/>
</dbReference>
<comment type="caution">
    <text evidence="2">The sequence shown here is derived from an EMBL/GenBank/DDBJ whole genome shotgun (WGS) entry which is preliminary data.</text>
</comment>
<feature type="domain" description="Hedgehog/Intein (Hint)" evidence="1">
    <location>
        <begin position="158"/>
        <end position="304"/>
    </location>
</feature>
<keyword evidence="3" id="KW-1185">Reference proteome</keyword>
<accession>A0ABV5JCV0</accession>
<name>A0ABV5JCV0_9RHOB</name>